<dbReference type="EMBL" id="CP072800">
    <property type="protein sequence ID" value="QTR51310.1"/>
    <property type="molecule type" value="Genomic_DNA"/>
</dbReference>
<proteinExistence type="inferred from homology"/>
<name>A0ABX7X600_9GAMM</name>
<organism evidence="4 5">
    <name type="scientific">Candidatus Thiothrix anitrata</name>
    <dbReference type="NCBI Taxonomy" id="2823902"/>
    <lineage>
        <taxon>Bacteria</taxon>
        <taxon>Pseudomonadati</taxon>
        <taxon>Pseudomonadota</taxon>
        <taxon>Gammaproteobacteria</taxon>
        <taxon>Thiotrichales</taxon>
        <taxon>Thiotrichaceae</taxon>
        <taxon>Thiothrix</taxon>
    </lineage>
</organism>
<dbReference type="Gene3D" id="3.10.350.10">
    <property type="entry name" value="LysM domain"/>
    <property type="match status" value="1"/>
</dbReference>
<accession>A0ABX7X600</accession>
<evidence type="ECO:0000313" key="5">
    <source>
        <dbReference type="Proteomes" id="UP000672027"/>
    </source>
</evidence>
<dbReference type="SUPFAM" id="SSF54106">
    <property type="entry name" value="LysM domain"/>
    <property type="match status" value="1"/>
</dbReference>
<dbReference type="InterPro" id="IPR018392">
    <property type="entry name" value="LysM"/>
</dbReference>
<feature type="compositionally biased region" description="Basic residues" evidence="2">
    <location>
        <begin position="45"/>
        <end position="61"/>
    </location>
</feature>
<dbReference type="InterPro" id="IPR023346">
    <property type="entry name" value="Lysozyme-like_dom_sf"/>
</dbReference>
<sequence length="293" mass="31436">MEKKLSVALSIAMLFAIVIMVVPSSPVHATAKQVAQSYTPQKAAKSLKSRSRSVKKRRIARRGGGGCQTLSGSTLQQKASAYQQAIHSAASQHGVSKNLIKAVITIESCFKSKARGAAGEKGLMQLMPGTARRFNVRDGYNVWQNVNGGARYLGLLLQRYDGNTRRAVAAYNAGEGNVRKAGGIPNPAYVGKVMQAYGKFSGTKESALAFQKQVVRPLQVAPATSGKVLPWADLNTVKVASKAVVSAERYKVQPGDTVYQVMRVTGVPVPEIIRLNQLPAPHGIKAGQVLRLR</sequence>
<dbReference type="InterPro" id="IPR036779">
    <property type="entry name" value="LysM_dom_sf"/>
</dbReference>
<evidence type="ECO:0000313" key="4">
    <source>
        <dbReference type="EMBL" id="QTR51310.1"/>
    </source>
</evidence>
<dbReference type="RefSeq" id="WP_210229614.1">
    <property type="nucleotide sequence ID" value="NZ_CP072800.1"/>
</dbReference>
<dbReference type="CDD" id="cd00118">
    <property type="entry name" value="LysM"/>
    <property type="match status" value="1"/>
</dbReference>
<comment type="similarity">
    <text evidence="1">Belongs to the transglycosylase Slt family.</text>
</comment>
<evidence type="ECO:0000256" key="2">
    <source>
        <dbReference type="SAM" id="MobiDB-lite"/>
    </source>
</evidence>
<dbReference type="PANTHER" id="PTHR37423:SF2">
    <property type="entry name" value="MEMBRANE-BOUND LYTIC MUREIN TRANSGLYCOSYLASE C"/>
    <property type="match status" value="1"/>
</dbReference>
<dbReference type="Gene3D" id="1.10.530.10">
    <property type="match status" value="1"/>
</dbReference>
<dbReference type="SUPFAM" id="SSF53955">
    <property type="entry name" value="Lysozyme-like"/>
    <property type="match status" value="1"/>
</dbReference>
<dbReference type="PANTHER" id="PTHR37423">
    <property type="entry name" value="SOLUBLE LYTIC MUREIN TRANSGLYCOSYLASE-RELATED"/>
    <property type="match status" value="1"/>
</dbReference>
<protein>
    <submittedName>
        <fullName evidence="4">Lytic transglycosylase</fullName>
    </submittedName>
</protein>
<dbReference type="PROSITE" id="PS51782">
    <property type="entry name" value="LYSM"/>
    <property type="match status" value="1"/>
</dbReference>
<evidence type="ECO:0000259" key="3">
    <source>
        <dbReference type="PROSITE" id="PS51782"/>
    </source>
</evidence>
<reference evidence="4 5" key="1">
    <citation type="submission" date="2021-04" db="EMBL/GenBank/DDBJ databases">
        <title>Genomics, taxonomy and metabolism of representatives of sulfur bacteria of the genus Thiothrix: Thiothrix fructosivorans QT, Thiothrix unzii A1T and three new species, Thiothrix subterranea sp. nov., Thiothrix litoralis sp. nov. and 'Candidatus Thiothrix anitrata' sp. nov.</title>
        <authorList>
            <person name="Ravin N.V."/>
            <person name="Smolyakov D."/>
            <person name="Rudenko T.S."/>
            <person name="Mardanov A.V."/>
            <person name="Beletsky A.V."/>
            <person name="Markov N.D."/>
            <person name="Fomenkov A.I."/>
            <person name="Roberts R.J."/>
            <person name="Karnachuk O.V."/>
            <person name="Novikov A."/>
            <person name="Grabovich M.Y."/>
        </authorList>
    </citation>
    <scope>NUCLEOTIDE SEQUENCE [LARGE SCALE GENOMIC DNA]</scope>
    <source>
        <strain evidence="4 5">A52</strain>
    </source>
</reference>
<evidence type="ECO:0000256" key="1">
    <source>
        <dbReference type="ARBA" id="ARBA00007734"/>
    </source>
</evidence>
<dbReference type="SMART" id="SM00257">
    <property type="entry name" value="LysM"/>
    <property type="match status" value="1"/>
</dbReference>
<gene>
    <name evidence="4" type="ORF">J8380_07115</name>
</gene>
<dbReference type="Proteomes" id="UP000672027">
    <property type="component" value="Chromosome"/>
</dbReference>
<dbReference type="Pfam" id="PF01476">
    <property type="entry name" value="LysM"/>
    <property type="match status" value="1"/>
</dbReference>
<dbReference type="CDD" id="cd00254">
    <property type="entry name" value="LT-like"/>
    <property type="match status" value="1"/>
</dbReference>
<keyword evidence="5" id="KW-1185">Reference proteome</keyword>
<feature type="region of interest" description="Disordered" evidence="2">
    <location>
        <begin position="40"/>
        <end position="72"/>
    </location>
</feature>
<feature type="domain" description="LysM" evidence="3">
    <location>
        <begin position="248"/>
        <end position="292"/>
    </location>
</feature>
<dbReference type="InterPro" id="IPR008258">
    <property type="entry name" value="Transglycosylase_SLT_dom_1"/>
</dbReference>
<dbReference type="Pfam" id="PF01464">
    <property type="entry name" value="SLT"/>
    <property type="match status" value="1"/>
</dbReference>